<dbReference type="RefSeq" id="WP_128769822.1">
    <property type="nucleotide sequence ID" value="NZ_RXOC01000008.1"/>
</dbReference>
<evidence type="ECO:0000256" key="1">
    <source>
        <dbReference type="SAM" id="SignalP"/>
    </source>
</evidence>
<dbReference type="Pfam" id="PF13715">
    <property type="entry name" value="CarbopepD_reg_2"/>
    <property type="match status" value="1"/>
</dbReference>
<comment type="caution">
    <text evidence="2">The sequence shown here is derived from an EMBL/GenBank/DDBJ whole genome shotgun (WGS) entry which is preliminary data.</text>
</comment>
<protein>
    <recommendedName>
        <fullName evidence="4">Carboxypeptidase-like regulatory domain-containing protein</fullName>
    </recommendedName>
</protein>
<feature type="signal peptide" evidence="1">
    <location>
        <begin position="1"/>
        <end position="19"/>
    </location>
</feature>
<accession>A0A4Q0M7Z8</accession>
<reference evidence="2 3" key="1">
    <citation type="submission" date="2018-12" db="EMBL/GenBank/DDBJ databases">
        <title>The Draft Genome Sequence of the Soil Bacterium Pedobacter tournemirensis R1.</title>
        <authorList>
            <person name="He J."/>
        </authorList>
    </citation>
    <scope>NUCLEOTIDE SEQUENCE [LARGE SCALE GENOMIC DNA]</scope>
    <source>
        <strain evidence="2 3">R1</strain>
    </source>
</reference>
<feature type="chain" id="PRO_5020956622" description="Carboxypeptidase-like regulatory domain-containing protein" evidence="1">
    <location>
        <begin position="20"/>
        <end position="212"/>
    </location>
</feature>
<proteinExistence type="predicted"/>
<sequence length="212" mass="23931">MKYLLTLLAVLLTLTASRAQDRPLVQFSGVIYNVDSNVVVPYVSVTNRSDRNRASSANFQGYFSFVAHERDTIVFSAVGYRREAIVIPSNLKDKSYTVIIKMKAEVINLPTVAVLPWASVDQFNKEFMELKFADDDLEIAKKNVAKTSLLAMARDLPRDGQEMRGINFQNNHIALTNKAINQRYANPLLNPFAWGSFIQQIIQGDKNRNNSD</sequence>
<dbReference type="AlphaFoldDB" id="A0A4Q0M7Z8"/>
<gene>
    <name evidence="2" type="ORF">EKH83_12720</name>
</gene>
<name>A0A4Q0M7Z8_9SPHI</name>
<dbReference type="EMBL" id="RXOC01000008">
    <property type="protein sequence ID" value="RXF69013.1"/>
    <property type="molecule type" value="Genomic_DNA"/>
</dbReference>
<evidence type="ECO:0008006" key="4">
    <source>
        <dbReference type="Google" id="ProtNLM"/>
    </source>
</evidence>
<dbReference type="Proteomes" id="UP000290848">
    <property type="component" value="Unassembled WGS sequence"/>
</dbReference>
<evidence type="ECO:0000313" key="3">
    <source>
        <dbReference type="Proteomes" id="UP000290848"/>
    </source>
</evidence>
<evidence type="ECO:0000313" key="2">
    <source>
        <dbReference type="EMBL" id="RXF69013.1"/>
    </source>
</evidence>
<organism evidence="2 3">
    <name type="scientific">Arcticibacter tournemirensis</name>
    <dbReference type="NCBI Taxonomy" id="699437"/>
    <lineage>
        <taxon>Bacteria</taxon>
        <taxon>Pseudomonadati</taxon>
        <taxon>Bacteroidota</taxon>
        <taxon>Sphingobacteriia</taxon>
        <taxon>Sphingobacteriales</taxon>
        <taxon>Sphingobacteriaceae</taxon>
        <taxon>Arcticibacter</taxon>
    </lineage>
</organism>
<keyword evidence="1" id="KW-0732">Signal</keyword>